<feature type="transmembrane region" description="Helical" evidence="1">
    <location>
        <begin position="21"/>
        <end position="40"/>
    </location>
</feature>
<dbReference type="RefSeq" id="WP_394837185.1">
    <property type="nucleotide sequence ID" value="NZ_CP089929.1"/>
</dbReference>
<evidence type="ECO:0008006" key="4">
    <source>
        <dbReference type="Google" id="ProtNLM"/>
    </source>
</evidence>
<accession>A0ABZ2L9B0</accession>
<evidence type="ECO:0000313" key="2">
    <source>
        <dbReference type="EMBL" id="WXB07523.1"/>
    </source>
</evidence>
<keyword evidence="3" id="KW-1185">Reference proteome</keyword>
<proteinExistence type="predicted"/>
<protein>
    <recommendedName>
        <fullName evidence="4">Glycine zipper domain-containing protein</fullName>
    </recommendedName>
</protein>
<dbReference type="EMBL" id="CP089983">
    <property type="protein sequence ID" value="WXB07523.1"/>
    <property type="molecule type" value="Genomic_DNA"/>
</dbReference>
<keyword evidence="1" id="KW-0812">Transmembrane</keyword>
<sequence>MAWTQRERELREAGIPLRSDASLAAGAISGAAAGISVGAFAGPSGAMIGAFLGGAVGVAAGRAIEVRTAQEDFVQERLDEEIGIIGGDLGAGDVPRSRRIIEGDDT</sequence>
<gene>
    <name evidence="2" type="ORF">LVJ94_09785</name>
</gene>
<dbReference type="Proteomes" id="UP001374803">
    <property type="component" value="Chromosome"/>
</dbReference>
<name>A0ABZ2L9B0_9BACT</name>
<evidence type="ECO:0000313" key="3">
    <source>
        <dbReference type="Proteomes" id="UP001374803"/>
    </source>
</evidence>
<keyword evidence="1" id="KW-1133">Transmembrane helix</keyword>
<evidence type="ECO:0000256" key="1">
    <source>
        <dbReference type="SAM" id="Phobius"/>
    </source>
</evidence>
<organism evidence="2 3">
    <name type="scientific">Pendulispora rubella</name>
    <dbReference type="NCBI Taxonomy" id="2741070"/>
    <lineage>
        <taxon>Bacteria</taxon>
        <taxon>Pseudomonadati</taxon>
        <taxon>Myxococcota</taxon>
        <taxon>Myxococcia</taxon>
        <taxon>Myxococcales</taxon>
        <taxon>Sorangiineae</taxon>
        <taxon>Pendulisporaceae</taxon>
        <taxon>Pendulispora</taxon>
    </lineage>
</organism>
<keyword evidence="1" id="KW-0472">Membrane</keyword>
<reference evidence="2" key="1">
    <citation type="submission" date="2021-12" db="EMBL/GenBank/DDBJ databases">
        <title>Discovery of the Pendulisporaceae a myxobacterial family with distinct sporulation behavior and unique specialized metabolism.</title>
        <authorList>
            <person name="Garcia R."/>
            <person name="Popoff A."/>
            <person name="Bader C.D."/>
            <person name="Loehr J."/>
            <person name="Walesch S."/>
            <person name="Walt C."/>
            <person name="Boldt J."/>
            <person name="Bunk B."/>
            <person name="Haeckl F.J.F.P.J."/>
            <person name="Gunesch A.P."/>
            <person name="Birkelbach J."/>
            <person name="Nuebel U."/>
            <person name="Pietschmann T."/>
            <person name="Bach T."/>
            <person name="Mueller R."/>
        </authorList>
    </citation>
    <scope>NUCLEOTIDE SEQUENCE</scope>
    <source>
        <strain evidence="2">MSr11367</strain>
    </source>
</reference>